<protein>
    <recommendedName>
        <fullName evidence="2">Zinc finger GRF-type domain-containing protein</fullName>
    </recommendedName>
</protein>
<sequence length="166" mass="18422">MVGSLAALDRARAQSSCSGTRRSREALSHSVNLTIGSWVQPRPPSPERRGRVLLPREGHAAADETESPSEPANMTWLVSRDRLGYLQKCHQSEVLNQAIASRIEEEPDTTVEPLFCGQLELAHPKCILHQLRPIKRVAFEGPVTGRRFYGCPVQPFVKISSLSSRL</sequence>
<proteinExistence type="predicted"/>
<name>M8CT42_AEGTA</name>
<dbReference type="PANTHER" id="PTHR35163:SF14">
    <property type="entry name" value="FACTOR OF DNA METHYLATION 1-5_IDN2 DOMAIN-CONTAINING PROTEIN"/>
    <property type="match status" value="1"/>
</dbReference>
<organism evidence="1">
    <name type="scientific">Aegilops tauschii</name>
    <name type="common">Tausch's goatgrass</name>
    <name type="synonym">Aegilops squarrosa</name>
    <dbReference type="NCBI Taxonomy" id="37682"/>
    <lineage>
        <taxon>Eukaryota</taxon>
        <taxon>Viridiplantae</taxon>
        <taxon>Streptophyta</taxon>
        <taxon>Embryophyta</taxon>
        <taxon>Tracheophyta</taxon>
        <taxon>Spermatophyta</taxon>
        <taxon>Magnoliopsida</taxon>
        <taxon>Liliopsida</taxon>
        <taxon>Poales</taxon>
        <taxon>Poaceae</taxon>
        <taxon>BOP clade</taxon>
        <taxon>Pooideae</taxon>
        <taxon>Triticodae</taxon>
        <taxon>Triticeae</taxon>
        <taxon>Triticinae</taxon>
        <taxon>Aegilops</taxon>
    </lineage>
</organism>
<evidence type="ECO:0008006" key="2">
    <source>
        <dbReference type="Google" id="ProtNLM"/>
    </source>
</evidence>
<dbReference type="EnsemblPlants" id="EMT26906">
    <property type="protein sequence ID" value="EMT26906"/>
    <property type="gene ID" value="F775_24760"/>
</dbReference>
<dbReference type="AlphaFoldDB" id="M8CT42"/>
<dbReference type="PANTHER" id="PTHR35163">
    <property type="entry name" value="OS02G0467300 PROTEIN"/>
    <property type="match status" value="1"/>
</dbReference>
<evidence type="ECO:0000313" key="1">
    <source>
        <dbReference type="EnsemblPlants" id="EMT26906"/>
    </source>
</evidence>
<reference evidence="1" key="1">
    <citation type="submission" date="2015-06" db="UniProtKB">
        <authorList>
            <consortium name="EnsemblPlants"/>
        </authorList>
    </citation>
    <scope>IDENTIFICATION</scope>
</reference>
<accession>M8CT42</accession>